<keyword evidence="4" id="KW-0732">Signal</keyword>
<organism evidence="11 12">
    <name type="scientific">Zalophus californianus</name>
    <name type="common">California sealion</name>
    <dbReference type="NCBI Taxonomy" id="9704"/>
    <lineage>
        <taxon>Eukaryota</taxon>
        <taxon>Metazoa</taxon>
        <taxon>Chordata</taxon>
        <taxon>Craniata</taxon>
        <taxon>Vertebrata</taxon>
        <taxon>Euteleostomi</taxon>
        <taxon>Mammalia</taxon>
        <taxon>Eutheria</taxon>
        <taxon>Laurasiatheria</taxon>
        <taxon>Carnivora</taxon>
        <taxon>Caniformia</taxon>
        <taxon>Pinnipedia</taxon>
        <taxon>Otariidae</taxon>
        <taxon>Zalophus</taxon>
    </lineage>
</organism>
<dbReference type="InterPro" id="IPR051503">
    <property type="entry name" value="ComplSys_Reg/VirEntry_Med"/>
</dbReference>
<dbReference type="OrthoDB" id="9984531at2759"/>
<feature type="domain" description="Sushi" evidence="10">
    <location>
        <begin position="340"/>
        <end position="394"/>
    </location>
</feature>
<feature type="transmembrane region" description="Helical" evidence="9">
    <location>
        <begin position="9"/>
        <end position="33"/>
    </location>
</feature>
<evidence type="ECO:0000256" key="7">
    <source>
        <dbReference type="ARBA" id="ARBA00023180"/>
    </source>
</evidence>
<reference evidence="12" key="1">
    <citation type="submission" date="2025-08" db="UniProtKB">
        <authorList>
            <consortium name="RefSeq"/>
        </authorList>
    </citation>
    <scope>IDENTIFICATION</scope>
    <source>
        <tissue evidence="12">Blood</tissue>
    </source>
</reference>
<evidence type="ECO:0000256" key="1">
    <source>
        <dbReference type="ARBA" id="ARBA00004613"/>
    </source>
</evidence>
<evidence type="ECO:0000313" key="12">
    <source>
        <dbReference type="RefSeq" id="XP_027465581.2"/>
    </source>
</evidence>
<sequence length="580" mass="65900">MCLGESSMLLLINAIPIFWISTVGVQVLFFPAFSYCDFPKINHGIIYGKESDEEPSLSTVGEIYYYSCEYNFASPSRSFWTRIICTEEGWSPTPKCLRLCFFPSVENGHSASSGQTHLEGDTVQIICDVGYSLPNNSDTISCLEDGWSSPPKCSSTKCLLPVLKANLDVYPRKVKYNAGDVLEFSCGQRLKRVGPDSVQCYYFGWSPNFPTCKGKVQSCGQPPQLPNGKIKQRRKEEYGHGEMVEYECPPHFLMTGPKKIQCIDGEWTDLPTCVGQVKACGSIPHLNNGYAQFSILPVQHGVSVELNCRDTYTMIGNNVITCTDGTWTKLPKCVATNQLKSCERPMLHTRVLMKPYMREYNHSARINYRCLWEVKYMQSVCINGKWYPEPDCREKWREFCPPPPQIPNAQNMLTTVNYWDKTKVAVLCKENYLLHGPREIVCKNGQWQSLPQCIESTQYCGAPPSISNGDITSFPLSVYPPGSTVRYRCQSFYELRGSIDVICRNGQWSEPPKCIDACIISEGNMNKNNIQLRSKEIKKLYVKTGDFVEFDCKWPYRAKTSMQSFRVLCHEGKFEFPTCE</sequence>
<dbReference type="CDD" id="cd00033">
    <property type="entry name" value="CCP"/>
    <property type="match status" value="6"/>
</dbReference>
<evidence type="ECO:0000256" key="2">
    <source>
        <dbReference type="ARBA" id="ARBA00022525"/>
    </source>
</evidence>
<dbReference type="PANTHER" id="PTHR45785">
    <property type="entry name" value="COMPLEMENT FACTOR H-RELATED"/>
    <property type="match status" value="1"/>
</dbReference>
<gene>
    <name evidence="12" type="primary">CFHR5</name>
</gene>
<evidence type="ECO:0000256" key="5">
    <source>
        <dbReference type="ARBA" id="ARBA00022737"/>
    </source>
</evidence>
<dbReference type="GO" id="GO:0005615">
    <property type="term" value="C:extracellular space"/>
    <property type="evidence" value="ECO:0007669"/>
    <property type="project" value="TreeGrafter"/>
</dbReference>
<feature type="disulfide bond" evidence="8">
    <location>
        <begin position="460"/>
        <end position="503"/>
    </location>
</feature>
<dbReference type="PANTHER" id="PTHR45785:SF9">
    <property type="entry name" value="COMPLEMENT FACTOR H-RELATED PROTEIN 5"/>
    <property type="match status" value="1"/>
</dbReference>
<dbReference type="FunFam" id="2.10.70.10:FF:000060">
    <property type="entry name" value="Complement inhibitory factor H"/>
    <property type="match status" value="1"/>
</dbReference>
<name>A0A6J2EBG7_ZALCA</name>
<dbReference type="FunFam" id="2.10.70.10:FF:000026">
    <property type="entry name" value="Complement inhibitory factor H"/>
    <property type="match status" value="2"/>
</dbReference>
<dbReference type="FunFam" id="2.10.70.10:FF:000054">
    <property type="entry name" value="Complement inhibitory factor H"/>
    <property type="match status" value="1"/>
</dbReference>
<feature type="domain" description="Sushi" evidence="10">
    <location>
        <begin position="398"/>
        <end position="455"/>
    </location>
</feature>
<keyword evidence="9" id="KW-0812">Transmembrane</keyword>
<keyword evidence="9" id="KW-0472">Membrane</keyword>
<comment type="subcellular location">
    <subcellularLocation>
        <location evidence="1">Secreted</location>
    </subcellularLocation>
</comment>
<dbReference type="SUPFAM" id="SSF57535">
    <property type="entry name" value="Complement control module/SCR domain"/>
    <property type="match status" value="8"/>
</dbReference>
<keyword evidence="6 8" id="KW-1015">Disulfide bond</keyword>
<dbReference type="GO" id="GO:0006956">
    <property type="term" value="P:complement activation"/>
    <property type="evidence" value="ECO:0007669"/>
    <property type="project" value="TreeGrafter"/>
</dbReference>
<evidence type="ECO:0000259" key="10">
    <source>
        <dbReference type="PROSITE" id="PS50923"/>
    </source>
</evidence>
<dbReference type="CTD" id="81494"/>
<dbReference type="Pfam" id="PF00084">
    <property type="entry name" value="Sushi"/>
    <property type="match status" value="7"/>
</dbReference>
<accession>A0A6J2EBG7</accession>
<dbReference type="PROSITE" id="PS50923">
    <property type="entry name" value="SUSHI"/>
    <property type="match status" value="7"/>
</dbReference>
<evidence type="ECO:0000256" key="4">
    <source>
        <dbReference type="ARBA" id="ARBA00022729"/>
    </source>
</evidence>
<feature type="domain" description="Sushi" evidence="10">
    <location>
        <begin position="458"/>
        <end position="516"/>
    </location>
</feature>
<dbReference type="Gene3D" id="2.10.70.10">
    <property type="entry name" value="Complement Module, domain 1"/>
    <property type="match status" value="9"/>
</dbReference>
<evidence type="ECO:0000256" key="6">
    <source>
        <dbReference type="ARBA" id="ARBA00023157"/>
    </source>
</evidence>
<feature type="domain" description="Sushi" evidence="10">
    <location>
        <begin position="156"/>
        <end position="214"/>
    </location>
</feature>
<evidence type="ECO:0000313" key="11">
    <source>
        <dbReference type="Proteomes" id="UP000515165"/>
    </source>
</evidence>
<keyword evidence="9" id="KW-1133">Transmembrane helix</keyword>
<proteinExistence type="predicted"/>
<evidence type="ECO:0000256" key="9">
    <source>
        <dbReference type="SAM" id="Phobius"/>
    </source>
</evidence>
<feature type="domain" description="Sushi" evidence="10">
    <location>
        <begin position="98"/>
        <end position="155"/>
    </location>
</feature>
<dbReference type="GO" id="GO:0001851">
    <property type="term" value="F:complement component C3b binding"/>
    <property type="evidence" value="ECO:0007669"/>
    <property type="project" value="TreeGrafter"/>
</dbReference>
<keyword evidence="11" id="KW-1185">Reference proteome</keyword>
<keyword evidence="5" id="KW-0677">Repeat</keyword>
<dbReference type="AlphaFoldDB" id="A0A6J2EBG7"/>
<protein>
    <submittedName>
        <fullName evidence="12">Complement factor H-related protein 5 isoform X1</fullName>
    </submittedName>
</protein>
<feature type="domain" description="Sushi" evidence="10">
    <location>
        <begin position="278"/>
        <end position="335"/>
    </location>
</feature>
<keyword evidence="2" id="KW-0964">Secreted</keyword>
<keyword evidence="7" id="KW-0325">Glycoprotein</keyword>
<evidence type="ECO:0000256" key="3">
    <source>
        <dbReference type="ARBA" id="ARBA00022659"/>
    </source>
</evidence>
<keyword evidence="3 8" id="KW-0768">Sushi</keyword>
<dbReference type="GeneID" id="113931783"/>
<dbReference type="Proteomes" id="UP000515165">
    <property type="component" value="Chromosome 10"/>
</dbReference>
<comment type="caution">
    <text evidence="8">Lacks conserved residue(s) required for the propagation of feature annotation.</text>
</comment>
<dbReference type="KEGG" id="zca:113931783"/>
<evidence type="ECO:0000256" key="8">
    <source>
        <dbReference type="PROSITE-ProRule" id="PRU00302"/>
    </source>
</evidence>
<feature type="disulfide bond" evidence="8">
    <location>
        <begin position="219"/>
        <end position="262"/>
    </location>
</feature>
<dbReference type="InterPro" id="IPR000436">
    <property type="entry name" value="Sushi_SCR_CCP_dom"/>
</dbReference>
<dbReference type="RefSeq" id="XP_027465581.2">
    <property type="nucleotide sequence ID" value="XM_027609780.2"/>
</dbReference>
<dbReference type="SMART" id="SM00032">
    <property type="entry name" value="CCP"/>
    <property type="match status" value="8"/>
</dbReference>
<feature type="domain" description="Sushi" evidence="10">
    <location>
        <begin position="217"/>
        <end position="275"/>
    </location>
</feature>
<dbReference type="InterPro" id="IPR035976">
    <property type="entry name" value="Sushi/SCR/CCP_sf"/>
</dbReference>